<name>A0AAV0NMM4_9ROSI</name>
<evidence type="ECO:0000313" key="1">
    <source>
        <dbReference type="EMBL" id="CAI0459892.1"/>
    </source>
</evidence>
<accession>A0AAV0NMM4</accession>
<dbReference type="AlphaFoldDB" id="A0AAV0NMM4"/>
<dbReference type="Proteomes" id="UP001154282">
    <property type="component" value="Unassembled WGS sequence"/>
</dbReference>
<protein>
    <submittedName>
        <fullName evidence="1">Uncharacterized protein</fullName>
    </submittedName>
</protein>
<dbReference type="EMBL" id="CAMGYJ010000008">
    <property type="protein sequence ID" value="CAI0459892.1"/>
    <property type="molecule type" value="Genomic_DNA"/>
</dbReference>
<reference evidence="1" key="1">
    <citation type="submission" date="2022-08" db="EMBL/GenBank/DDBJ databases">
        <authorList>
            <person name="Gutierrez-Valencia J."/>
        </authorList>
    </citation>
    <scope>NUCLEOTIDE SEQUENCE</scope>
</reference>
<comment type="caution">
    <text evidence="1">The sequence shown here is derived from an EMBL/GenBank/DDBJ whole genome shotgun (WGS) entry which is preliminary data.</text>
</comment>
<organism evidence="1 2">
    <name type="scientific">Linum tenue</name>
    <dbReference type="NCBI Taxonomy" id="586396"/>
    <lineage>
        <taxon>Eukaryota</taxon>
        <taxon>Viridiplantae</taxon>
        <taxon>Streptophyta</taxon>
        <taxon>Embryophyta</taxon>
        <taxon>Tracheophyta</taxon>
        <taxon>Spermatophyta</taxon>
        <taxon>Magnoliopsida</taxon>
        <taxon>eudicotyledons</taxon>
        <taxon>Gunneridae</taxon>
        <taxon>Pentapetalae</taxon>
        <taxon>rosids</taxon>
        <taxon>fabids</taxon>
        <taxon>Malpighiales</taxon>
        <taxon>Linaceae</taxon>
        <taxon>Linum</taxon>
    </lineage>
</organism>
<evidence type="ECO:0000313" key="2">
    <source>
        <dbReference type="Proteomes" id="UP001154282"/>
    </source>
</evidence>
<gene>
    <name evidence="1" type="ORF">LITE_LOCUS34216</name>
</gene>
<proteinExistence type="predicted"/>
<sequence>MAAEAKYCHKTWDCSTFDHCLDDCKSRYGGRGHCRTMHAPFIPKQCFCYHEC</sequence>
<keyword evidence="2" id="KW-1185">Reference proteome</keyword>